<reference evidence="3 4" key="1">
    <citation type="journal article" date="2013" name="Genome Announc.">
        <title>Draft Genome Sequence for Desulfovibrio africanus Strain PCS.</title>
        <authorList>
            <person name="Brown S.D."/>
            <person name="Utturkar S.M."/>
            <person name="Arkin A.P."/>
            <person name="Deutschbauer A.M."/>
            <person name="Elias D.A."/>
            <person name="Hazen T.C."/>
            <person name="Chakraborty R."/>
        </authorList>
    </citation>
    <scope>NUCLEOTIDE SEQUENCE [LARGE SCALE GENOMIC DNA]</scope>
    <source>
        <strain evidence="3 4">PCS</strain>
    </source>
</reference>
<evidence type="ECO:0000259" key="2">
    <source>
        <dbReference type="Pfam" id="PF00117"/>
    </source>
</evidence>
<dbReference type="RefSeq" id="WP_005982757.1">
    <property type="nucleotide sequence ID" value="NZ_AOSV01000001.1"/>
</dbReference>
<keyword evidence="3" id="KW-0032">Aminotransferase</keyword>
<dbReference type="PRINTS" id="PR00096">
    <property type="entry name" value="GATASE"/>
</dbReference>
<dbReference type="PATRIC" id="fig|1262666.3.peg.28"/>
<evidence type="ECO:0000313" key="4">
    <source>
        <dbReference type="Proteomes" id="UP000011922"/>
    </source>
</evidence>
<dbReference type="AlphaFoldDB" id="M5Q3W2"/>
<dbReference type="EC" id="2.6.1.85" evidence="3"/>
<dbReference type="EMBL" id="AOSV01000001">
    <property type="protein sequence ID" value="EMG39143.1"/>
    <property type="molecule type" value="Genomic_DNA"/>
</dbReference>
<accession>M5Q3W2</accession>
<dbReference type="GO" id="GO:0000162">
    <property type="term" value="P:L-tryptophan biosynthetic process"/>
    <property type="evidence" value="ECO:0007669"/>
    <property type="project" value="TreeGrafter"/>
</dbReference>
<comment type="caution">
    <text evidence="3">The sequence shown here is derived from an EMBL/GenBank/DDBJ whole genome shotgun (WGS) entry which is preliminary data.</text>
</comment>
<evidence type="ECO:0000313" key="3">
    <source>
        <dbReference type="EMBL" id="EMG39143.1"/>
    </source>
</evidence>
<gene>
    <name evidence="3" type="ORF">PCS_00029</name>
</gene>
<sequence length="182" mass="20169">MRILLVDNEDSFTRNLEHLLAVTTGHAPEVLPYALFQTDLAAECDMLVISPGPGHPREYPAYAPLFADREPGEADTPVLGVCLGMQIINECLGGRTERLHGCVHGKAEEIGFLGRRERVARYHSLHVTKLGHGLEALAATDKGVAMALRHSHRPFLGYQFHPESFLTENGEAFIRHALRELL</sequence>
<dbReference type="CDD" id="cd01743">
    <property type="entry name" value="GATase1_Anthranilate_Synthase"/>
    <property type="match status" value="1"/>
</dbReference>
<dbReference type="InterPro" id="IPR006221">
    <property type="entry name" value="TrpG/PapA_dom"/>
</dbReference>
<dbReference type="Gene3D" id="3.40.50.880">
    <property type="match status" value="1"/>
</dbReference>
<dbReference type="PRINTS" id="PR00097">
    <property type="entry name" value="ANTSNTHASEII"/>
</dbReference>
<organism evidence="3 4">
    <name type="scientific">Desulfocurvibacter africanus PCS</name>
    <dbReference type="NCBI Taxonomy" id="1262666"/>
    <lineage>
        <taxon>Bacteria</taxon>
        <taxon>Pseudomonadati</taxon>
        <taxon>Thermodesulfobacteriota</taxon>
        <taxon>Desulfovibrionia</taxon>
        <taxon>Desulfovibrionales</taxon>
        <taxon>Desulfovibrionaceae</taxon>
        <taxon>Desulfocurvibacter</taxon>
    </lineage>
</organism>
<proteinExistence type="predicted"/>
<dbReference type="Pfam" id="PF00117">
    <property type="entry name" value="GATase"/>
    <property type="match status" value="1"/>
</dbReference>
<dbReference type="PANTHER" id="PTHR43418:SF4">
    <property type="entry name" value="MULTIFUNCTIONAL TRYPTOPHAN BIOSYNTHESIS PROTEIN"/>
    <property type="match status" value="1"/>
</dbReference>
<dbReference type="GO" id="GO:0005829">
    <property type="term" value="C:cytosol"/>
    <property type="evidence" value="ECO:0007669"/>
    <property type="project" value="TreeGrafter"/>
</dbReference>
<dbReference type="InterPro" id="IPR029062">
    <property type="entry name" value="Class_I_gatase-like"/>
</dbReference>
<dbReference type="GO" id="GO:0046820">
    <property type="term" value="F:4-amino-4-deoxychorismate synthase activity"/>
    <property type="evidence" value="ECO:0007669"/>
    <property type="project" value="UniProtKB-EC"/>
</dbReference>
<keyword evidence="3" id="KW-0808">Transferase</keyword>
<evidence type="ECO:0000256" key="1">
    <source>
        <dbReference type="ARBA" id="ARBA00022962"/>
    </source>
</evidence>
<keyword evidence="1 3" id="KW-0315">Glutamine amidotransferase</keyword>
<dbReference type="InterPro" id="IPR017926">
    <property type="entry name" value="GATASE"/>
</dbReference>
<feature type="domain" description="Glutamine amidotransferase" evidence="2">
    <location>
        <begin position="4"/>
        <end position="179"/>
    </location>
</feature>
<dbReference type="Proteomes" id="UP000011922">
    <property type="component" value="Unassembled WGS sequence"/>
</dbReference>
<dbReference type="PROSITE" id="PS51273">
    <property type="entry name" value="GATASE_TYPE_1"/>
    <property type="match status" value="1"/>
</dbReference>
<protein>
    <submittedName>
        <fullName evidence="3">Aminodeoxychorismate synthase, glutamine amidotransferase subunit</fullName>
        <ecNumber evidence="3">2.6.1.85</ecNumber>
    </submittedName>
</protein>
<dbReference type="PRINTS" id="PR00099">
    <property type="entry name" value="CPSGATASE"/>
</dbReference>
<dbReference type="InterPro" id="IPR050472">
    <property type="entry name" value="Anth_synth/Amidotransfase"/>
</dbReference>
<dbReference type="PANTHER" id="PTHR43418">
    <property type="entry name" value="MULTIFUNCTIONAL TRYPTOPHAN BIOSYNTHESIS PROTEIN-RELATED"/>
    <property type="match status" value="1"/>
</dbReference>
<dbReference type="SUPFAM" id="SSF52317">
    <property type="entry name" value="Class I glutamine amidotransferase-like"/>
    <property type="match status" value="1"/>
</dbReference>
<name>M5Q3W2_DESAF</name>
<dbReference type="GO" id="GO:0004049">
    <property type="term" value="F:anthranilate synthase activity"/>
    <property type="evidence" value="ECO:0007669"/>
    <property type="project" value="TreeGrafter"/>
</dbReference>
<dbReference type="OrthoDB" id="9786812at2"/>